<name>T1BIT7_9ZZZZ</name>
<gene>
    <name evidence="3" type="ORF">B1B_03507</name>
</gene>
<dbReference type="AlphaFoldDB" id="T1BIT7"/>
<accession>T1BIT7</accession>
<dbReference type="SUPFAM" id="SSF54506">
    <property type="entry name" value="Diaminopimelate epimerase-like"/>
    <property type="match status" value="1"/>
</dbReference>
<proteinExistence type="inferred from homology"/>
<evidence type="ECO:0000256" key="2">
    <source>
        <dbReference type="SAM" id="MobiDB-lite"/>
    </source>
</evidence>
<dbReference type="EC" id="5.1.1.4" evidence="3"/>
<evidence type="ECO:0000256" key="1">
    <source>
        <dbReference type="ARBA" id="ARBA00007529"/>
    </source>
</evidence>
<dbReference type="GO" id="GO:0018112">
    <property type="term" value="F:proline racemase activity"/>
    <property type="evidence" value="ECO:0007669"/>
    <property type="project" value="UniProtKB-EC"/>
</dbReference>
<reference evidence="3" key="2">
    <citation type="journal article" date="2014" name="ISME J.">
        <title>Microbial stratification in low pH oxic and suboxic macroscopic growths along an acid mine drainage.</title>
        <authorList>
            <person name="Mendez-Garcia C."/>
            <person name="Mesa V."/>
            <person name="Sprenger R.R."/>
            <person name="Richter M."/>
            <person name="Diez M.S."/>
            <person name="Solano J."/>
            <person name="Bargiela R."/>
            <person name="Golyshina O.V."/>
            <person name="Manteca A."/>
            <person name="Ramos J.L."/>
            <person name="Gallego J.R."/>
            <person name="Llorente I."/>
            <person name="Martins Dos Santos V.A."/>
            <person name="Jensen O.N."/>
            <person name="Pelaez A.I."/>
            <person name="Sanchez J."/>
            <person name="Ferrer M."/>
        </authorList>
    </citation>
    <scope>NUCLEOTIDE SEQUENCE</scope>
</reference>
<evidence type="ECO:0000313" key="3">
    <source>
        <dbReference type="EMBL" id="EQD72896.1"/>
    </source>
</evidence>
<feature type="region of interest" description="Disordered" evidence="2">
    <location>
        <begin position="113"/>
        <end position="132"/>
    </location>
</feature>
<dbReference type="PANTHER" id="PTHR33442">
    <property type="entry name" value="TRANS-3-HYDROXY-L-PROLINE DEHYDRATASE"/>
    <property type="match status" value="1"/>
</dbReference>
<comment type="similarity">
    <text evidence="1">Belongs to the proline racemase family.</text>
</comment>
<dbReference type="Gene3D" id="3.10.310.10">
    <property type="entry name" value="Diaminopimelate Epimerase, Chain A, domain 1"/>
    <property type="match status" value="1"/>
</dbReference>
<comment type="caution">
    <text evidence="3">The sequence shown here is derived from an EMBL/GenBank/DDBJ whole genome shotgun (WGS) entry which is preliminary data.</text>
</comment>
<organism evidence="3">
    <name type="scientific">mine drainage metagenome</name>
    <dbReference type="NCBI Taxonomy" id="410659"/>
    <lineage>
        <taxon>unclassified sequences</taxon>
        <taxon>metagenomes</taxon>
        <taxon>ecological metagenomes</taxon>
    </lineage>
</organism>
<keyword evidence="3" id="KW-0413">Isomerase</keyword>
<protein>
    <submittedName>
        <fullName evidence="3">Proline racemase</fullName>
        <ecNumber evidence="3">5.1.1.4</ecNumber>
    </submittedName>
</protein>
<feature type="non-terminal residue" evidence="3">
    <location>
        <position position="143"/>
    </location>
</feature>
<dbReference type="PANTHER" id="PTHR33442:SF1">
    <property type="entry name" value="TRANS-3-HYDROXY-L-PROLINE DEHYDRATASE"/>
    <property type="match status" value="1"/>
</dbReference>
<reference evidence="3" key="1">
    <citation type="submission" date="2013-08" db="EMBL/GenBank/DDBJ databases">
        <authorList>
            <person name="Mendez C."/>
            <person name="Richter M."/>
            <person name="Ferrer M."/>
            <person name="Sanchez J."/>
        </authorList>
    </citation>
    <scope>NUCLEOTIDE SEQUENCE</scope>
</reference>
<dbReference type="InterPro" id="IPR008794">
    <property type="entry name" value="Pro_racemase_fam"/>
</dbReference>
<dbReference type="EMBL" id="AUZY01002156">
    <property type="protein sequence ID" value="EQD72896.1"/>
    <property type="molecule type" value="Genomic_DNA"/>
</dbReference>
<dbReference type="Pfam" id="PF05544">
    <property type="entry name" value="Pro_racemase"/>
    <property type="match status" value="1"/>
</dbReference>
<sequence length="143" mass="15733">MLRTLTLHHLGRIAAPGTYRLETPVGVVSAELHNAHEVTFTNVASYRHRKDVELDVPGYGRVRGDIAWGGNWFFLVADPTIELRLADVPALTDRTVAIRRELHRTGVTGADGAEIDHVELSGPPQRPDADARNFVLCPGDAYD</sequence>